<organism evidence="1 2">
    <name type="scientific">Racocetra persica</name>
    <dbReference type="NCBI Taxonomy" id="160502"/>
    <lineage>
        <taxon>Eukaryota</taxon>
        <taxon>Fungi</taxon>
        <taxon>Fungi incertae sedis</taxon>
        <taxon>Mucoromycota</taxon>
        <taxon>Glomeromycotina</taxon>
        <taxon>Glomeromycetes</taxon>
        <taxon>Diversisporales</taxon>
        <taxon>Gigasporaceae</taxon>
        <taxon>Racocetra</taxon>
    </lineage>
</organism>
<reference evidence="1" key="1">
    <citation type="submission" date="2021-06" db="EMBL/GenBank/DDBJ databases">
        <authorList>
            <person name="Kallberg Y."/>
            <person name="Tangrot J."/>
            <person name="Rosling A."/>
        </authorList>
    </citation>
    <scope>NUCLEOTIDE SEQUENCE</scope>
    <source>
        <strain evidence="1">MA461A</strain>
    </source>
</reference>
<dbReference type="EMBL" id="CAJVQC010004445">
    <property type="protein sequence ID" value="CAG8540686.1"/>
    <property type="molecule type" value="Genomic_DNA"/>
</dbReference>
<evidence type="ECO:0000313" key="1">
    <source>
        <dbReference type="EMBL" id="CAG8540686.1"/>
    </source>
</evidence>
<dbReference type="Proteomes" id="UP000789920">
    <property type="component" value="Unassembled WGS sequence"/>
</dbReference>
<sequence>LMVEIVESKEILINLINLIWKATSGKVVTVTFNNQLRLATILLDNRTNATVNLERIADNKNIPKYQLYNKSVSDNLEHEQDMDKLINVVSEMFNQSKNSIQADDVDNVCQLNNERVNINNQDDERNDEKCRCLDTPVDSFIQRKKPKSIEASDSLNLASEGSDSTSEASDLASEASDFLYTISEVNSLPINRYFNKALISSLKPELLPMLMEDVNSCTSYLRIWDFYYNHCIREIGNQDYKMLKLICLLSEVFFNMLKICHQEQDNEKALEKNTGYWKGRDIKSRMNKL</sequence>
<evidence type="ECO:0000313" key="2">
    <source>
        <dbReference type="Proteomes" id="UP000789920"/>
    </source>
</evidence>
<feature type="non-terminal residue" evidence="1">
    <location>
        <position position="1"/>
    </location>
</feature>
<keyword evidence="2" id="KW-1185">Reference proteome</keyword>
<comment type="caution">
    <text evidence="1">The sequence shown here is derived from an EMBL/GenBank/DDBJ whole genome shotgun (WGS) entry which is preliminary data.</text>
</comment>
<proteinExistence type="predicted"/>
<accession>A0ACA9LNY8</accession>
<protein>
    <submittedName>
        <fullName evidence="1">18160_t:CDS:1</fullName>
    </submittedName>
</protein>
<name>A0ACA9LNY8_9GLOM</name>
<gene>
    <name evidence="1" type="ORF">RPERSI_LOCUS3539</name>
</gene>